<accession>A0AA48HGL0</accession>
<reference evidence="1" key="1">
    <citation type="journal article" date="2023" name="Int. J. Syst. Evol. Microbiol.">
        <title>Mesoterricola silvestris gen. nov., sp. nov., Mesoterricola sediminis sp. nov., Geothrix oryzae sp. nov., Geothrix edaphica sp. nov., Geothrix rubra sp. nov., and Geothrix limicola sp. nov., six novel members of Acidobacteriota isolated from soils.</title>
        <authorList>
            <person name="Itoh H."/>
            <person name="Sugisawa Y."/>
            <person name="Mise K."/>
            <person name="Xu Z."/>
            <person name="Kuniyasu M."/>
            <person name="Ushijima N."/>
            <person name="Kawano K."/>
            <person name="Kobayashi E."/>
            <person name="Shiratori Y."/>
            <person name="Masuda Y."/>
            <person name="Senoo K."/>
        </authorList>
    </citation>
    <scope>NUCLEOTIDE SEQUENCE</scope>
    <source>
        <strain evidence="1">W786</strain>
    </source>
</reference>
<evidence type="ECO:0000313" key="1">
    <source>
        <dbReference type="EMBL" id="BDU77838.1"/>
    </source>
</evidence>
<dbReference type="Proteomes" id="UP001228113">
    <property type="component" value="Chromosome"/>
</dbReference>
<dbReference type="AlphaFoldDB" id="A0AA48HGL0"/>
<dbReference type="RefSeq" id="WP_243335868.1">
    <property type="nucleotide sequence ID" value="NZ_AP027081.1"/>
</dbReference>
<proteinExistence type="predicted"/>
<gene>
    <name evidence="1" type="ORF">METESE_27960</name>
</gene>
<name>A0AA48HGL0_9BACT</name>
<dbReference type="EMBL" id="AP027081">
    <property type="protein sequence ID" value="BDU77838.1"/>
    <property type="molecule type" value="Genomic_DNA"/>
</dbReference>
<protein>
    <submittedName>
        <fullName evidence="1">Uncharacterized protein</fullName>
    </submittedName>
</protein>
<dbReference type="KEGG" id="msea:METESE_27960"/>
<evidence type="ECO:0000313" key="2">
    <source>
        <dbReference type="Proteomes" id="UP001228113"/>
    </source>
</evidence>
<sequence length="83" mass="9387">MQEPLTLSDAERRMILTLRNMPDSPLRDRVLRLVEDVLAFARNPRCHEMQADGVPCERPEADCDQCQVVTALLATLEGRVPRG</sequence>
<organism evidence="1 2">
    <name type="scientific">Mesoterricola sediminis</name>
    <dbReference type="NCBI Taxonomy" id="2927980"/>
    <lineage>
        <taxon>Bacteria</taxon>
        <taxon>Pseudomonadati</taxon>
        <taxon>Acidobacteriota</taxon>
        <taxon>Holophagae</taxon>
        <taxon>Holophagales</taxon>
        <taxon>Holophagaceae</taxon>
        <taxon>Mesoterricola</taxon>
    </lineage>
</organism>
<keyword evidence="2" id="KW-1185">Reference proteome</keyword>